<reference evidence="3" key="1">
    <citation type="submission" date="2017-09" db="EMBL/GenBank/DDBJ databases">
        <title>Genome sequence of Nannocystis excedens DSM 71.</title>
        <authorList>
            <person name="Blom J."/>
        </authorList>
    </citation>
    <scope>NUCLEOTIDE SEQUENCE [LARGE SCALE GENOMIC DNA]</scope>
    <source>
        <strain evidence="3">type strain: E19</strain>
    </source>
</reference>
<evidence type="ECO:0008006" key="4">
    <source>
        <dbReference type="Google" id="ProtNLM"/>
    </source>
</evidence>
<accession>A0A2C9D7C4</accession>
<feature type="compositionally biased region" description="Acidic residues" evidence="1">
    <location>
        <begin position="27"/>
        <end position="46"/>
    </location>
</feature>
<organism evidence="2 3">
    <name type="scientific">Hartmannibacter diazotrophicus</name>
    <dbReference type="NCBI Taxonomy" id="1482074"/>
    <lineage>
        <taxon>Bacteria</taxon>
        <taxon>Pseudomonadati</taxon>
        <taxon>Pseudomonadota</taxon>
        <taxon>Alphaproteobacteria</taxon>
        <taxon>Hyphomicrobiales</taxon>
        <taxon>Pleomorphomonadaceae</taxon>
        <taxon>Hartmannibacter</taxon>
    </lineage>
</organism>
<dbReference type="AlphaFoldDB" id="A0A2C9D7C4"/>
<protein>
    <recommendedName>
        <fullName evidence="4">DUF2497 domain-containing protein</fullName>
    </recommendedName>
</protein>
<dbReference type="RefSeq" id="WP_281259944.1">
    <property type="nucleotide sequence ID" value="NZ_LT960614.1"/>
</dbReference>
<feature type="region of interest" description="Disordered" evidence="1">
    <location>
        <begin position="1"/>
        <end position="91"/>
    </location>
</feature>
<dbReference type="Proteomes" id="UP000223606">
    <property type="component" value="Chromosome 1"/>
</dbReference>
<dbReference type="InterPro" id="IPR019632">
    <property type="entry name" value="DUF2497"/>
</dbReference>
<gene>
    <name evidence="2" type="ORF">HDIA_2635</name>
</gene>
<evidence type="ECO:0000256" key="1">
    <source>
        <dbReference type="SAM" id="MobiDB-lite"/>
    </source>
</evidence>
<dbReference type="Pfam" id="PF10691">
    <property type="entry name" value="DUF2497"/>
    <property type="match status" value="1"/>
</dbReference>
<evidence type="ECO:0000313" key="2">
    <source>
        <dbReference type="EMBL" id="SON56176.1"/>
    </source>
</evidence>
<sequence length="255" mass="27459">MEEILASIRRIISDETTSAPPQKAEPEPEPEPSFEDPSETISEDDLDKLFAAEADTADVDAEPETEVEDILDLDEVAEEEAAGEDDVLDLTNEMGLEEGPETSAGVDPFELVQGLSPEEDDLAFVDGSESAGGSELEPGFEVEDVAASVMDDLDKAQMSRAEAAMERPSAGFATGGYEFGSSFDASTLISAEANASVNAAFGSLAHTVLTNNARTLEDLVSDLLRPMLKSWLDENLPTMVERLVRAEIERISRKR</sequence>
<dbReference type="KEGG" id="hdi:HDIA_2635"/>
<feature type="compositionally biased region" description="Acidic residues" evidence="1">
    <location>
        <begin position="55"/>
        <end position="88"/>
    </location>
</feature>
<proteinExistence type="predicted"/>
<name>A0A2C9D7C4_9HYPH</name>
<keyword evidence="3" id="KW-1185">Reference proteome</keyword>
<dbReference type="EMBL" id="LT960614">
    <property type="protein sequence ID" value="SON56176.1"/>
    <property type="molecule type" value="Genomic_DNA"/>
</dbReference>
<evidence type="ECO:0000313" key="3">
    <source>
        <dbReference type="Proteomes" id="UP000223606"/>
    </source>
</evidence>